<feature type="domain" description="Peptidase C39" evidence="10">
    <location>
        <begin position="33"/>
        <end position="152"/>
    </location>
</feature>
<dbReference type="CDD" id="cd03246">
    <property type="entry name" value="ABCC_Protease_Secretion"/>
    <property type="match status" value="1"/>
</dbReference>
<evidence type="ECO:0000256" key="4">
    <source>
        <dbReference type="ARBA" id="ARBA00022840"/>
    </source>
</evidence>
<dbReference type="InterPro" id="IPR036640">
    <property type="entry name" value="ABC1_TM_sf"/>
</dbReference>
<accession>A0A0H3C646</accession>
<dbReference type="InterPro" id="IPR011527">
    <property type="entry name" value="ABC1_TM_dom"/>
</dbReference>
<dbReference type="GO" id="GO:0005524">
    <property type="term" value="F:ATP binding"/>
    <property type="evidence" value="ECO:0007669"/>
    <property type="project" value="UniProtKB-KW"/>
</dbReference>
<keyword evidence="5 7" id="KW-1133">Transmembrane helix</keyword>
<dbReference type="GO" id="GO:0006508">
    <property type="term" value="P:proteolysis"/>
    <property type="evidence" value="ECO:0007669"/>
    <property type="project" value="InterPro"/>
</dbReference>
<dbReference type="SUPFAM" id="SSF90123">
    <property type="entry name" value="ABC transporter transmembrane region"/>
    <property type="match status" value="1"/>
</dbReference>
<evidence type="ECO:0000256" key="6">
    <source>
        <dbReference type="ARBA" id="ARBA00023136"/>
    </source>
</evidence>
<evidence type="ECO:0000259" key="8">
    <source>
        <dbReference type="PROSITE" id="PS50893"/>
    </source>
</evidence>
<comment type="subcellular location">
    <subcellularLocation>
        <location evidence="1">Cell membrane</location>
        <topology evidence="1">Multi-pass membrane protein</topology>
    </subcellularLocation>
</comment>
<dbReference type="InterPro" id="IPR033838">
    <property type="entry name" value="CvaB_peptidase"/>
</dbReference>
<keyword evidence="6 7" id="KW-0472">Membrane</keyword>
<dbReference type="Gene3D" id="1.20.1560.10">
    <property type="entry name" value="ABC transporter type 1, transmembrane domain"/>
    <property type="match status" value="1"/>
</dbReference>
<evidence type="ECO:0000256" key="5">
    <source>
        <dbReference type="ARBA" id="ARBA00022989"/>
    </source>
</evidence>
<dbReference type="InterPro" id="IPR003439">
    <property type="entry name" value="ABC_transporter-like_ATP-bd"/>
</dbReference>
<dbReference type="AlphaFoldDB" id="A0A0H3C646"/>
<gene>
    <name evidence="11" type="primary">cdzA</name>
    <name evidence="11" type="ordered locus">CCNA_00720</name>
</gene>
<dbReference type="InterPro" id="IPR005074">
    <property type="entry name" value="Peptidase_C39"/>
</dbReference>
<dbReference type="GeneID" id="7330529"/>
<dbReference type="InterPro" id="IPR017871">
    <property type="entry name" value="ABC_transporter-like_CS"/>
</dbReference>
<feature type="domain" description="ABC transmembrane type-1" evidence="9">
    <location>
        <begin position="186"/>
        <end position="464"/>
    </location>
</feature>
<dbReference type="CDD" id="cd18567">
    <property type="entry name" value="ABC_6TM_CvaB_RaxB_like"/>
    <property type="match status" value="1"/>
</dbReference>
<evidence type="ECO:0000256" key="3">
    <source>
        <dbReference type="ARBA" id="ARBA00022741"/>
    </source>
</evidence>
<dbReference type="GO" id="GO:0016887">
    <property type="term" value="F:ATP hydrolysis activity"/>
    <property type="evidence" value="ECO:0007669"/>
    <property type="project" value="InterPro"/>
</dbReference>
<organism evidence="11 12">
    <name type="scientific">Caulobacter vibrioides (strain NA1000 / CB15N)</name>
    <name type="common">Caulobacter crescentus</name>
    <dbReference type="NCBI Taxonomy" id="565050"/>
    <lineage>
        <taxon>Bacteria</taxon>
        <taxon>Pseudomonadati</taxon>
        <taxon>Pseudomonadota</taxon>
        <taxon>Alphaproteobacteria</taxon>
        <taxon>Caulobacterales</taxon>
        <taxon>Caulobacteraceae</taxon>
        <taxon>Caulobacter</taxon>
    </lineage>
</organism>
<dbReference type="GO" id="GO:0008234">
    <property type="term" value="F:cysteine-type peptidase activity"/>
    <property type="evidence" value="ECO:0007669"/>
    <property type="project" value="InterPro"/>
</dbReference>
<dbReference type="Gene3D" id="3.40.50.300">
    <property type="entry name" value="P-loop containing nucleotide triphosphate hydrolases"/>
    <property type="match status" value="1"/>
</dbReference>
<dbReference type="HOGENOM" id="CLU_000604_84_3_5"/>
<dbReference type="InterPro" id="IPR039421">
    <property type="entry name" value="Type_1_exporter"/>
</dbReference>
<keyword evidence="12" id="KW-1185">Reference proteome</keyword>
<evidence type="ECO:0000313" key="11">
    <source>
        <dbReference type="EMBL" id="ACL94185.1"/>
    </source>
</evidence>
<dbReference type="Pfam" id="PF00005">
    <property type="entry name" value="ABC_tran"/>
    <property type="match status" value="1"/>
</dbReference>
<evidence type="ECO:0000313" key="12">
    <source>
        <dbReference type="Proteomes" id="UP000001364"/>
    </source>
</evidence>
<dbReference type="Pfam" id="PF00664">
    <property type="entry name" value="ABC_membrane"/>
    <property type="match status" value="1"/>
</dbReference>
<sequence length="726" mass="79154">MVARSPLRGRTPLMDIPAELNFARRRRLPVIVGAEAAECGLACMAMVARYHGHDVDLNGLRQRFTLSMSGATLRSIMGFADHLGFAPRALKVELSALDKVRLPAILHWDLNHFVVLKSVQGGRAVVHDPALGARTYSLDELSKHFTGVALELTPSGRFEKITARAPIKLTSLWSRMIGFWPAFFQILGLSLALQVAVFAMPFQMQLVVDEAIFRADRDLLTVLALGFGALVIIQSAIEALRAWALQVFGQMLSFQIVGNLVRHMMRLPSDWYEKRHVGDILSRIGSASAIQDVLTRGVIAAIIDGLMAVVAIIILLLYAPTLAAVVVGAVALNLGLALALFPAMRARTEEQILESAREQSHVMETVRAATTIKLMGREAERESSWRNLYANAINAAVSVGKFQISLSFTQALITGLQTVIVIYLGARTILAGDGFSVGMLFAFLSFRQTFTDRANALINQFIQFKFLNLHLERLADIVTAETEAADTAAPRLEVAGALQLKDVSFRYGAADRPVLQGVDLEVAPGEFLAITGASGGGKTTLLKLMLGLRAPTEGTITLDGQPASPQLWRAWREQVGVVAQDDRLLSGTIADNIAFFDPDLDMERVQHAAMAAQVHDDIARMPMQYLSLVGDMGSTLSGGQKQRVLLARALYRRPRILVLDEGTANLDVQTEELIADLIAQLPITRIVVAHRPALLKRASRILVVEGGVLSTTCSELSRAEPKRAVF</sequence>
<dbReference type="InterPro" id="IPR027417">
    <property type="entry name" value="P-loop_NTPase"/>
</dbReference>
<feature type="transmembrane region" description="Helical" evidence="7">
    <location>
        <begin position="293"/>
        <end position="316"/>
    </location>
</feature>
<protein>
    <submittedName>
        <fullName evidence="11">Type I secretion protein CdzA, transmembrane ATPase/peptidase</fullName>
    </submittedName>
</protein>
<dbReference type="SUPFAM" id="SSF52540">
    <property type="entry name" value="P-loop containing nucleoside triphosphate hydrolases"/>
    <property type="match status" value="1"/>
</dbReference>
<evidence type="ECO:0000256" key="2">
    <source>
        <dbReference type="ARBA" id="ARBA00022692"/>
    </source>
</evidence>
<dbReference type="GO" id="GO:0140359">
    <property type="term" value="F:ABC-type transporter activity"/>
    <property type="evidence" value="ECO:0007669"/>
    <property type="project" value="InterPro"/>
</dbReference>
<dbReference type="RefSeq" id="YP_002516093.1">
    <property type="nucleotide sequence ID" value="NC_011916.1"/>
</dbReference>
<feature type="transmembrane region" description="Helical" evidence="7">
    <location>
        <begin position="177"/>
        <end position="199"/>
    </location>
</feature>
<keyword evidence="3" id="KW-0547">Nucleotide-binding</keyword>
<dbReference type="PROSITE" id="PS50990">
    <property type="entry name" value="PEPTIDASE_C39"/>
    <property type="match status" value="1"/>
</dbReference>
<dbReference type="KEGG" id="ccs:CCNA_00720"/>
<dbReference type="SMR" id="A0A0H3C646"/>
<dbReference type="CDD" id="cd02419">
    <property type="entry name" value="Peptidase_C39C"/>
    <property type="match status" value="1"/>
</dbReference>
<dbReference type="Proteomes" id="UP000001364">
    <property type="component" value="Chromosome"/>
</dbReference>
<dbReference type="PROSITE" id="PS00211">
    <property type="entry name" value="ABC_TRANSPORTER_1"/>
    <property type="match status" value="1"/>
</dbReference>
<dbReference type="OrthoDB" id="5288404at2"/>
<dbReference type="PROSITE" id="PS50893">
    <property type="entry name" value="ABC_TRANSPORTER_2"/>
    <property type="match status" value="1"/>
</dbReference>
<dbReference type="GO" id="GO:0005886">
    <property type="term" value="C:plasma membrane"/>
    <property type="evidence" value="ECO:0007669"/>
    <property type="project" value="UniProtKB-SubCell"/>
</dbReference>
<evidence type="ECO:0000256" key="1">
    <source>
        <dbReference type="ARBA" id="ARBA00004651"/>
    </source>
</evidence>
<dbReference type="PATRIC" id="fig|565050.3.peg.710"/>
<keyword evidence="2 7" id="KW-0812">Transmembrane</keyword>
<dbReference type="PROSITE" id="PS50929">
    <property type="entry name" value="ABC_TM1F"/>
    <property type="match status" value="1"/>
</dbReference>
<feature type="transmembrane region" description="Helical" evidence="7">
    <location>
        <begin position="219"/>
        <end position="237"/>
    </location>
</feature>
<feature type="transmembrane region" description="Helical" evidence="7">
    <location>
        <begin position="322"/>
        <end position="341"/>
    </location>
</feature>
<dbReference type="RefSeq" id="WP_010918570.1">
    <property type="nucleotide sequence ID" value="NC_011916.1"/>
</dbReference>
<dbReference type="GO" id="GO:0034040">
    <property type="term" value="F:ATPase-coupled lipid transmembrane transporter activity"/>
    <property type="evidence" value="ECO:0007669"/>
    <property type="project" value="TreeGrafter"/>
</dbReference>
<feature type="domain" description="ABC transporter" evidence="8">
    <location>
        <begin position="498"/>
        <end position="726"/>
    </location>
</feature>
<evidence type="ECO:0000256" key="7">
    <source>
        <dbReference type="SAM" id="Phobius"/>
    </source>
</evidence>
<name>A0A0H3C646_CAUVN</name>
<dbReference type="EMBL" id="CP001340">
    <property type="protein sequence ID" value="ACL94185.1"/>
    <property type="molecule type" value="Genomic_DNA"/>
</dbReference>
<dbReference type="InterPro" id="IPR003593">
    <property type="entry name" value="AAA+_ATPase"/>
</dbReference>
<dbReference type="Gene3D" id="3.90.70.10">
    <property type="entry name" value="Cysteine proteinases"/>
    <property type="match status" value="1"/>
</dbReference>
<proteinExistence type="predicted"/>
<keyword evidence="4" id="KW-0067">ATP-binding</keyword>
<evidence type="ECO:0000259" key="10">
    <source>
        <dbReference type="PROSITE" id="PS50990"/>
    </source>
</evidence>
<feature type="transmembrane region" description="Helical" evidence="7">
    <location>
        <begin position="243"/>
        <end position="261"/>
    </location>
</feature>
<dbReference type="PANTHER" id="PTHR24221">
    <property type="entry name" value="ATP-BINDING CASSETTE SUB-FAMILY B"/>
    <property type="match status" value="1"/>
</dbReference>
<reference evidence="11 12" key="1">
    <citation type="journal article" date="2010" name="J. Bacteriol.">
        <title>The genetic basis of laboratory adaptation in Caulobacter crescentus.</title>
        <authorList>
            <person name="Marks M.E."/>
            <person name="Castro-Rojas C.M."/>
            <person name="Teiling C."/>
            <person name="Du L."/>
            <person name="Kapatral V."/>
            <person name="Walunas T.L."/>
            <person name="Crosson S."/>
        </authorList>
    </citation>
    <scope>NUCLEOTIDE SEQUENCE [LARGE SCALE GENOMIC DNA]</scope>
    <source>
        <strain evidence="12">NA1000 / CB15N</strain>
    </source>
</reference>
<dbReference type="SMART" id="SM00382">
    <property type="entry name" value="AAA"/>
    <property type="match status" value="1"/>
</dbReference>
<dbReference type="Pfam" id="PF03412">
    <property type="entry name" value="Peptidase_C39"/>
    <property type="match status" value="1"/>
</dbReference>
<evidence type="ECO:0000259" key="9">
    <source>
        <dbReference type="PROSITE" id="PS50929"/>
    </source>
</evidence>
<dbReference type="PhylomeDB" id="A0A0H3C646"/>
<dbReference type="PANTHER" id="PTHR24221:SF606">
    <property type="entry name" value="COLICIN V SECRETION-PROCESSING ATP-BINDING PROTEIN"/>
    <property type="match status" value="1"/>
</dbReference>